<evidence type="ECO:0000313" key="1">
    <source>
        <dbReference type="EMBL" id="KAJ8737487.1"/>
    </source>
</evidence>
<dbReference type="Proteomes" id="UP001231649">
    <property type="component" value="Chromosome 1"/>
</dbReference>
<comment type="caution">
    <text evidence="1">The sequence shown here is derived from an EMBL/GenBank/DDBJ whole genome shotgun (WGS) entry which is preliminary data.</text>
</comment>
<accession>A0ACC2RA78</accession>
<keyword evidence="2" id="KW-1185">Reference proteome</keyword>
<gene>
    <name evidence="1" type="ORF">PYW08_000082</name>
</gene>
<organism evidence="1 2">
    <name type="scientific">Mythimna loreyi</name>
    <dbReference type="NCBI Taxonomy" id="667449"/>
    <lineage>
        <taxon>Eukaryota</taxon>
        <taxon>Metazoa</taxon>
        <taxon>Ecdysozoa</taxon>
        <taxon>Arthropoda</taxon>
        <taxon>Hexapoda</taxon>
        <taxon>Insecta</taxon>
        <taxon>Pterygota</taxon>
        <taxon>Neoptera</taxon>
        <taxon>Endopterygota</taxon>
        <taxon>Lepidoptera</taxon>
        <taxon>Glossata</taxon>
        <taxon>Ditrysia</taxon>
        <taxon>Noctuoidea</taxon>
        <taxon>Noctuidae</taxon>
        <taxon>Noctuinae</taxon>
        <taxon>Hadenini</taxon>
        <taxon>Mythimna</taxon>
    </lineage>
</organism>
<protein>
    <submittedName>
        <fullName evidence="1">Uncharacterized protein</fullName>
    </submittedName>
</protein>
<sequence length="126" mass="14645">MDDEVKATLDGQFSEFAKYMGTDRDGTSIDLYRSDYWLRQSKVLDDRVLTMTDTGLIWLQFGKTELAYNNWCKYLTELCIVKNLCQAEVEVNLTCCGLPGVVPVLVPQYRSFFDTYKFKNRLINEL</sequence>
<proteinExistence type="predicted"/>
<reference evidence="1" key="1">
    <citation type="submission" date="2023-03" db="EMBL/GenBank/DDBJ databases">
        <title>Chromosome-level genomes of two armyworms, Mythimna separata and Mythimna loreyi, provide insights into the biosynthesis and reception of sex pheromones.</title>
        <authorList>
            <person name="Zhao H."/>
        </authorList>
    </citation>
    <scope>NUCLEOTIDE SEQUENCE</scope>
    <source>
        <strain evidence="1">BeijingLab</strain>
    </source>
</reference>
<dbReference type="EMBL" id="CM056777">
    <property type="protein sequence ID" value="KAJ8737487.1"/>
    <property type="molecule type" value="Genomic_DNA"/>
</dbReference>
<evidence type="ECO:0000313" key="2">
    <source>
        <dbReference type="Proteomes" id="UP001231649"/>
    </source>
</evidence>
<name>A0ACC2RA78_9NEOP</name>